<geneLocation type="plasmid" evidence="3">
    <name>pmm593</name>
</geneLocation>
<dbReference type="AlphaFoldDB" id="A0A1U9Z8D2"/>
<name>A0A1U9Z8D2_9HYPH</name>
<dbReference type="EMBL" id="CP020331">
    <property type="protein sequence ID" value="AQZ53955.1"/>
    <property type="molecule type" value="Genomic_DNA"/>
</dbReference>
<reference evidence="2 3" key="1">
    <citation type="submission" date="2017-03" db="EMBL/GenBank/DDBJ databases">
        <title>Foreign affairs: Plasmid Transfer between Roseobacters and Rhizobia.</title>
        <authorList>
            <person name="Bartling P."/>
            <person name="Bunk B."/>
            <person name="Overmann J."/>
            <person name="Brinkmann H."/>
            <person name="Petersen J."/>
        </authorList>
    </citation>
    <scope>NUCLEOTIDE SEQUENCE [LARGE SCALE GENOMIC DNA]</scope>
    <source>
        <strain evidence="2 3">MACL11</strain>
        <plasmid evidence="3">Plasmid pmm593</plasmid>
    </source>
</reference>
<sequence length="343" mass="36151">MSKLTRFTSGIAAVGVACSVLLFSVAGASAAEKLRMVTSLPAPSFLYKDIISVWAKNVTDASNGTLDVEVFPAGALGRDPASHLDMVSSGIADIGYVVAGYTPGAFPETTVMELPGVIPSATVGSIAGAMMVEEGLFKGVGMDKVKILGMFSTAPTLLHTTSKVETLDEVKGMRLRGAGPQLLHSIEALGATPVGGITSSNLSEALSRGLVAGSVNEWVAATIFGVIESAKFHLDVNMGTSPIMVVMNKAKYDALSDEQKAAIDKNAGEAFSRLWGEQFDGNNEKFRAKALEDPSQQMVTLSPEEKAKWDARLQTVVDSWIEQTPNGQQIFDKYSEAVAAASQ</sequence>
<evidence type="ECO:0000313" key="2">
    <source>
        <dbReference type="EMBL" id="AQZ53955.1"/>
    </source>
</evidence>
<dbReference type="PANTHER" id="PTHR33376">
    <property type="match status" value="1"/>
</dbReference>
<keyword evidence="2" id="KW-0614">Plasmid</keyword>
<dbReference type="Proteomes" id="UP000191135">
    <property type="component" value="Plasmid pMM593"/>
</dbReference>
<proteinExistence type="predicted"/>
<dbReference type="CDD" id="cd13665">
    <property type="entry name" value="PBP2_TRAP_Dctp3_4"/>
    <property type="match status" value="1"/>
</dbReference>
<dbReference type="InterPro" id="IPR038404">
    <property type="entry name" value="TRAP_DctP_sf"/>
</dbReference>
<dbReference type="eggNOG" id="COG1638">
    <property type="taxonomic scope" value="Bacteria"/>
</dbReference>
<dbReference type="PANTHER" id="PTHR33376:SF15">
    <property type="entry name" value="BLL6794 PROTEIN"/>
    <property type="match status" value="1"/>
</dbReference>
<evidence type="ECO:0000313" key="3">
    <source>
        <dbReference type="Proteomes" id="UP000191135"/>
    </source>
</evidence>
<keyword evidence="1" id="KW-0732">Signal</keyword>
<dbReference type="KEGG" id="mmed:Mame_04663"/>
<dbReference type="Pfam" id="PF03480">
    <property type="entry name" value="DctP"/>
    <property type="match status" value="1"/>
</dbReference>
<protein>
    <submittedName>
        <fullName evidence="2">TRAP transporter solute receptor, DctP family</fullName>
    </submittedName>
</protein>
<dbReference type="PROSITE" id="PS51257">
    <property type="entry name" value="PROKAR_LIPOPROTEIN"/>
    <property type="match status" value="1"/>
</dbReference>
<keyword evidence="3" id="KW-1185">Reference proteome</keyword>
<organism evidence="2 3">
    <name type="scientific">Martelella mediterranea DSM 17316</name>
    <dbReference type="NCBI Taxonomy" id="1122214"/>
    <lineage>
        <taxon>Bacteria</taxon>
        <taxon>Pseudomonadati</taxon>
        <taxon>Pseudomonadota</taxon>
        <taxon>Alphaproteobacteria</taxon>
        <taxon>Hyphomicrobiales</taxon>
        <taxon>Aurantimonadaceae</taxon>
        <taxon>Martelella</taxon>
    </lineage>
</organism>
<dbReference type="Gene3D" id="3.40.190.170">
    <property type="entry name" value="Bacterial extracellular solute-binding protein, family 7"/>
    <property type="match status" value="1"/>
</dbReference>
<dbReference type="NCBIfam" id="NF037995">
    <property type="entry name" value="TRAP_S1"/>
    <property type="match status" value="1"/>
</dbReference>
<accession>A0A1U9Z8D2</accession>
<dbReference type="GO" id="GO:0055085">
    <property type="term" value="P:transmembrane transport"/>
    <property type="evidence" value="ECO:0007669"/>
    <property type="project" value="InterPro"/>
</dbReference>
<gene>
    <name evidence="2" type="ORF">Mame_04663</name>
</gene>
<evidence type="ECO:0000256" key="1">
    <source>
        <dbReference type="ARBA" id="ARBA00022729"/>
    </source>
</evidence>
<keyword evidence="2" id="KW-0675">Receptor</keyword>
<dbReference type="InterPro" id="IPR018389">
    <property type="entry name" value="DctP_fam"/>
</dbReference>